<protein>
    <submittedName>
        <fullName evidence="2">Uncharacterized protein</fullName>
    </submittedName>
</protein>
<gene>
    <name evidence="2" type="ORF">RQP50_25505</name>
</gene>
<dbReference type="AlphaFoldDB" id="A0AAJ2K073"/>
<sequence>MKKMILLSISFTLFLGMFAVPLNNNAFASEMKENMTQPDKIEYITSENGKIIPVIYISDPVKAHKYMEQHGLKKEERFQVNNFAFASGYSYVGYGGTFNYDYKVDYTENRTKKNFVWKRTVTRKSTGKTTVSVGADFAKFFKASVNKEWGKEMSYEDKFEVDIPPNKQGEIWTWNVAESYTFKSGNEQFSAIRPTDNFGNSILITNFRDPVNG</sequence>
<dbReference type="Proteomes" id="UP001250538">
    <property type="component" value="Unassembled WGS sequence"/>
</dbReference>
<organism evidence="2 3">
    <name type="scientific">Paenibacillus suaedae</name>
    <dbReference type="NCBI Taxonomy" id="3077233"/>
    <lineage>
        <taxon>Bacteria</taxon>
        <taxon>Bacillati</taxon>
        <taxon>Bacillota</taxon>
        <taxon>Bacilli</taxon>
        <taxon>Bacillales</taxon>
        <taxon>Paenibacillaceae</taxon>
        <taxon>Paenibacillus</taxon>
    </lineage>
</organism>
<dbReference type="EMBL" id="JAVYAA010000008">
    <property type="protein sequence ID" value="MDT8979592.1"/>
    <property type="molecule type" value="Genomic_DNA"/>
</dbReference>
<keyword evidence="3" id="KW-1185">Reference proteome</keyword>
<dbReference type="RefSeq" id="WP_315747119.1">
    <property type="nucleotide sequence ID" value="NZ_JAVYAA010000008.1"/>
</dbReference>
<accession>A0AAJ2K073</accession>
<comment type="caution">
    <text evidence="2">The sequence shown here is derived from an EMBL/GenBank/DDBJ whole genome shotgun (WGS) entry which is preliminary data.</text>
</comment>
<feature type="chain" id="PRO_5042506122" evidence="1">
    <location>
        <begin position="29"/>
        <end position="213"/>
    </location>
</feature>
<proteinExistence type="predicted"/>
<evidence type="ECO:0000256" key="1">
    <source>
        <dbReference type="SAM" id="SignalP"/>
    </source>
</evidence>
<evidence type="ECO:0000313" key="2">
    <source>
        <dbReference type="EMBL" id="MDT8979592.1"/>
    </source>
</evidence>
<feature type="signal peptide" evidence="1">
    <location>
        <begin position="1"/>
        <end position="28"/>
    </location>
</feature>
<name>A0AAJ2K073_9BACL</name>
<evidence type="ECO:0000313" key="3">
    <source>
        <dbReference type="Proteomes" id="UP001250538"/>
    </source>
</evidence>
<reference evidence="3" key="1">
    <citation type="submission" date="2023-09" db="EMBL/GenBank/DDBJ databases">
        <title>Paenibacillus sp. chi10 Genome sequencing and assembly.</title>
        <authorList>
            <person name="Kim I."/>
        </authorList>
    </citation>
    <scope>NUCLEOTIDE SEQUENCE [LARGE SCALE GENOMIC DNA]</scope>
    <source>
        <strain evidence="3">chi10</strain>
    </source>
</reference>
<keyword evidence="1" id="KW-0732">Signal</keyword>